<comment type="caution">
    <text evidence="2">The sequence shown here is derived from an EMBL/GenBank/DDBJ whole genome shotgun (WGS) entry which is preliminary data.</text>
</comment>
<keyword evidence="3" id="KW-1185">Reference proteome</keyword>
<feature type="transmembrane region" description="Helical" evidence="1">
    <location>
        <begin position="6"/>
        <end position="29"/>
    </location>
</feature>
<dbReference type="Proteomes" id="UP000434582">
    <property type="component" value="Unassembled WGS sequence"/>
</dbReference>
<reference evidence="2 3" key="1">
    <citation type="submission" date="2019-10" db="EMBL/GenBank/DDBJ databases">
        <title>Draft whole-genome sequence of the purple nonsulfur photosynthetic bacterium Roseospira navarrensis DSM 15114.</title>
        <authorList>
            <person name="Kyndt J.A."/>
            <person name="Meyer T.E."/>
        </authorList>
    </citation>
    <scope>NUCLEOTIDE SEQUENCE [LARGE SCALE GENOMIC DNA]</scope>
    <source>
        <strain evidence="2 3">DSM 15114</strain>
    </source>
</reference>
<dbReference type="EMBL" id="WIVE01000008">
    <property type="protein sequence ID" value="MQX35780.1"/>
    <property type="molecule type" value="Genomic_DNA"/>
</dbReference>
<keyword evidence="1" id="KW-0472">Membrane</keyword>
<organism evidence="2 3">
    <name type="scientific">Roseospira navarrensis</name>
    <dbReference type="NCBI Taxonomy" id="140058"/>
    <lineage>
        <taxon>Bacteria</taxon>
        <taxon>Pseudomonadati</taxon>
        <taxon>Pseudomonadota</taxon>
        <taxon>Alphaproteobacteria</taxon>
        <taxon>Rhodospirillales</taxon>
        <taxon>Rhodospirillaceae</taxon>
        <taxon>Roseospira</taxon>
    </lineage>
</organism>
<sequence>MTGAEWGLVGGIAGAVIGVLGGAIGSWASIRNARPGGVRRFMVRATVGLWAIMALLGTLIALSLTGTLPTWVIWATQGVFFVGLGPAIVLMNRHLRHLEASDDGASPR</sequence>
<proteinExistence type="predicted"/>
<keyword evidence="1" id="KW-0812">Transmembrane</keyword>
<feature type="transmembrane region" description="Helical" evidence="1">
    <location>
        <begin position="41"/>
        <end position="65"/>
    </location>
</feature>
<dbReference type="AlphaFoldDB" id="A0A7X1ZC19"/>
<name>A0A7X1ZC19_9PROT</name>
<protein>
    <submittedName>
        <fullName evidence="2">Uncharacterized protein</fullName>
    </submittedName>
</protein>
<evidence type="ECO:0000313" key="3">
    <source>
        <dbReference type="Proteomes" id="UP000434582"/>
    </source>
</evidence>
<evidence type="ECO:0000313" key="2">
    <source>
        <dbReference type="EMBL" id="MQX35780.1"/>
    </source>
</evidence>
<dbReference type="OrthoDB" id="10010509at2"/>
<evidence type="ECO:0000256" key="1">
    <source>
        <dbReference type="SAM" id="Phobius"/>
    </source>
</evidence>
<feature type="transmembrane region" description="Helical" evidence="1">
    <location>
        <begin position="71"/>
        <end position="91"/>
    </location>
</feature>
<keyword evidence="1" id="KW-1133">Transmembrane helix</keyword>
<accession>A0A7X1ZC19</accession>
<gene>
    <name evidence="2" type="ORF">GHC57_04525</name>
</gene>
<dbReference type="RefSeq" id="WP_153341616.1">
    <property type="nucleotide sequence ID" value="NZ_WIVE01000008.1"/>
</dbReference>